<comment type="caution">
    <text evidence="1">The sequence shown here is derived from an EMBL/GenBank/DDBJ whole genome shotgun (WGS) entry which is preliminary data.</text>
</comment>
<name>A0A510UL64_ALIFS</name>
<evidence type="ECO:0000313" key="2">
    <source>
        <dbReference type="Proteomes" id="UP000321787"/>
    </source>
</evidence>
<proteinExistence type="predicted"/>
<dbReference type="AlphaFoldDB" id="A0A510UL64"/>
<reference evidence="1 2" key="1">
    <citation type="submission" date="2019-07" db="EMBL/GenBank/DDBJ databases">
        <title>Whole genome shotgun sequence of Aliivibrio fischeri NBRC 101058.</title>
        <authorList>
            <person name="Hosoyama A."/>
            <person name="Uohara A."/>
            <person name="Ohji S."/>
            <person name="Ichikawa N."/>
        </authorList>
    </citation>
    <scope>NUCLEOTIDE SEQUENCE [LARGE SCALE GENOMIC DNA]</scope>
    <source>
        <strain evidence="1 2">NBRC 101058</strain>
    </source>
</reference>
<gene>
    <name evidence="1" type="ORF">AFI02nite_34290</name>
</gene>
<evidence type="ECO:0000313" key="1">
    <source>
        <dbReference type="EMBL" id="GEK15393.1"/>
    </source>
</evidence>
<dbReference type="Proteomes" id="UP000321787">
    <property type="component" value="Unassembled WGS sequence"/>
</dbReference>
<dbReference type="RefSeq" id="WP_146865913.1">
    <property type="nucleotide sequence ID" value="NZ_BJTZ01000029.1"/>
</dbReference>
<accession>A0A510UL64</accession>
<sequence length="118" mass="13746">MNKSPFNVDQLEFHPVVLTKADKCGRDWHFQGALLGKSQDNTYDYFLYHTTSQHKYFLMVGVRIEKTTGITEAESWGMIDTDMMATFFSEYARFDIFTQCHFPAYRCIGMPLHQQEAA</sequence>
<dbReference type="EMBL" id="BJTZ01000029">
    <property type="protein sequence ID" value="GEK15393.1"/>
    <property type="molecule type" value="Genomic_DNA"/>
</dbReference>
<protein>
    <submittedName>
        <fullName evidence="1">Uncharacterized protein</fullName>
    </submittedName>
</protein>
<organism evidence="1 2">
    <name type="scientific">Aliivibrio fischeri</name>
    <name type="common">Vibrio fischeri</name>
    <dbReference type="NCBI Taxonomy" id="668"/>
    <lineage>
        <taxon>Bacteria</taxon>
        <taxon>Pseudomonadati</taxon>
        <taxon>Pseudomonadota</taxon>
        <taxon>Gammaproteobacteria</taxon>
        <taxon>Vibrionales</taxon>
        <taxon>Vibrionaceae</taxon>
        <taxon>Aliivibrio</taxon>
    </lineage>
</organism>